<keyword evidence="1" id="KW-0472">Membrane</keyword>
<keyword evidence="1" id="KW-1133">Transmembrane helix</keyword>
<proteinExistence type="predicted"/>
<accession>A0A8J5YHY3</accession>
<dbReference type="EMBL" id="JAHUZN010000011">
    <property type="protein sequence ID" value="KAG8478135.1"/>
    <property type="molecule type" value="Genomic_DNA"/>
</dbReference>
<sequence>MLHSQDHFDLCLICFDRIVLNIFPLNLFFFIVFNIFHATFSFIFSALSSTLFIHVSFSFVFSTISFIFPSFVYLFVFSFHIFGSYLFHFSSPSRLHHIFFYEQKIKCAGKCFVLPLWVKGSCLQCEYSKKQREKILWVCKLQIEMKTEGCDFFWWVKGNNDGTYSTAEEQ</sequence>
<evidence type="ECO:0000256" key="1">
    <source>
        <dbReference type="SAM" id="Phobius"/>
    </source>
</evidence>
<evidence type="ECO:0000313" key="2">
    <source>
        <dbReference type="EMBL" id="KAG8478135.1"/>
    </source>
</evidence>
<keyword evidence="3" id="KW-1185">Reference proteome</keyword>
<dbReference type="Proteomes" id="UP000701853">
    <property type="component" value="Chromosome 11"/>
</dbReference>
<name>A0A8J5YHY3_9ROSI</name>
<keyword evidence="1" id="KW-0812">Transmembrane</keyword>
<feature type="transmembrane region" description="Helical" evidence="1">
    <location>
        <begin position="59"/>
        <end position="87"/>
    </location>
</feature>
<protein>
    <submittedName>
        <fullName evidence="2">Uncharacterized protein</fullName>
    </submittedName>
</protein>
<organism evidence="2 3">
    <name type="scientific">Gossypium anomalum</name>
    <dbReference type="NCBI Taxonomy" id="47600"/>
    <lineage>
        <taxon>Eukaryota</taxon>
        <taxon>Viridiplantae</taxon>
        <taxon>Streptophyta</taxon>
        <taxon>Embryophyta</taxon>
        <taxon>Tracheophyta</taxon>
        <taxon>Spermatophyta</taxon>
        <taxon>Magnoliopsida</taxon>
        <taxon>eudicotyledons</taxon>
        <taxon>Gunneridae</taxon>
        <taxon>Pentapetalae</taxon>
        <taxon>rosids</taxon>
        <taxon>malvids</taxon>
        <taxon>Malvales</taxon>
        <taxon>Malvaceae</taxon>
        <taxon>Malvoideae</taxon>
        <taxon>Gossypium</taxon>
    </lineage>
</organism>
<feature type="transmembrane region" description="Helical" evidence="1">
    <location>
        <begin position="27"/>
        <end position="53"/>
    </location>
</feature>
<reference evidence="2 3" key="1">
    <citation type="journal article" date="2021" name="bioRxiv">
        <title>The Gossypium anomalum genome as a resource for cotton improvement and evolutionary analysis of hybrid incompatibility.</title>
        <authorList>
            <person name="Grover C.E."/>
            <person name="Yuan D."/>
            <person name="Arick M.A."/>
            <person name="Miller E.R."/>
            <person name="Hu G."/>
            <person name="Peterson D.G."/>
            <person name="Wendel J.F."/>
            <person name="Udall J.A."/>
        </authorList>
    </citation>
    <scope>NUCLEOTIDE SEQUENCE [LARGE SCALE GENOMIC DNA]</scope>
    <source>
        <strain evidence="2">JFW-Udall</strain>
        <tissue evidence="2">Leaf</tissue>
    </source>
</reference>
<dbReference type="AlphaFoldDB" id="A0A8J5YHY3"/>
<comment type="caution">
    <text evidence="2">The sequence shown here is derived from an EMBL/GenBank/DDBJ whole genome shotgun (WGS) entry which is preliminary data.</text>
</comment>
<evidence type="ECO:0000313" key="3">
    <source>
        <dbReference type="Proteomes" id="UP000701853"/>
    </source>
</evidence>
<gene>
    <name evidence="2" type="ORF">CXB51_027952</name>
</gene>